<sequence>MSLPMGLKRKTRLGIIRADAFLKALPQADGFRCHLPFIGPLVGLIYQPLWDGLSFVD</sequence>
<organism evidence="1 2">
    <name type="scientific">Asticcacaulis endophyticus</name>
    <dbReference type="NCBI Taxonomy" id="1395890"/>
    <lineage>
        <taxon>Bacteria</taxon>
        <taxon>Pseudomonadati</taxon>
        <taxon>Pseudomonadota</taxon>
        <taxon>Alphaproteobacteria</taxon>
        <taxon>Caulobacterales</taxon>
        <taxon>Caulobacteraceae</taxon>
        <taxon>Asticcacaulis</taxon>
    </lineage>
</organism>
<proteinExistence type="predicted"/>
<name>A0A918PTQ4_9CAUL</name>
<reference evidence="1" key="2">
    <citation type="submission" date="2020-09" db="EMBL/GenBank/DDBJ databases">
        <authorList>
            <person name="Sun Q."/>
            <person name="Kim S."/>
        </authorList>
    </citation>
    <scope>NUCLEOTIDE SEQUENCE</scope>
    <source>
        <strain evidence="1">KCTC 32296</strain>
    </source>
</reference>
<comment type="caution">
    <text evidence="1">The sequence shown here is derived from an EMBL/GenBank/DDBJ whole genome shotgun (WGS) entry which is preliminary data.</text>
</comment>
<keyword evidence="2" id="KW-1185">Reference proteome</keyword>
<gene>
    <name evidence="1" type="ORF">GCM10011273_01930</name>
</gene>
<evidence type="ECO:0000313" key="1">
    <source>
        <dbReference type="EMBL" id="GGZ20919.1"/>
    </source>
</evidence>
<reference evidence="1" key="1">
    <citation type="journal article" date="2014" name="Int. J. Syst. Evol. Microbiol.">
        <title>Complete genome sequence of Corynebacterium casei LMG S-19264T (=DSM 44701T), isolated from a smear-ripened cheese.</title>
        <authorList>
            <consortium name="US DOE Joint Genome Institute (JGI-PGF)"/>
            <person name="Walter F."/>
            <person name="Albersmeier A."/>
            <person name="Kalinowski J."/>
            <person name="Ruckert C."/>
        </authorList>
    </citation>
    <scope>NUCLEOTIDE SEQUENCE</scope>
    <source>
        <strain evidence="1">KCTC 32296</strain>
    </source>
</reference>
<evidence type="ECO:0000313" key="2">
    <source>
        <dbReference type="Proteomes" id="UP000662572"/>
    </source>
</evidence>
<protein>
    <submittedName>
        <fullName evidence="1">Uncharacterized protein</fullName>
    </submittedName>
</protein>
<dbReference type="AlphaFoldDB" id="A0A918PTQ4"/>
<dbReference type="Proteomes" id="UP000662572">
    <property type="component" value="Unassembled WGS sequence"/>
</dbReference>
<accession>A0A918PTQ4</accession>
<dbReference type="EMBL" id="BMZB01000001">
    <property type="protein sequence ID" value="GGZ20919.1"/>
    <property type="molecule type" value="Genomic_DNA"/>
</dbReference>